<feature type="domain" description="Gamma-glutamylcyclotransferase AIG2-like" evidence="4">
    <location>
        <begin position="5"/>
        <end position="102"/>
    </location>
</feature>
<evidence type="ECO:0000259" key="4">
    <source>
        <dbReference type="Pfam" id="PF06094"/>
    </source>
</evidence>
<dbReference type="InterPro" id="IPR009288">
    <property type="entry name" value="AIG2-like_dom"/>
</dbReference>
<name>A0AAD4QFL8_9AGAM</name>
<keyword evidence="6" id="KW-1185">Reference proteome</keyword>
<dbReference type="InterPro" id="IPR045038">
    <property type="entry name" value="AIG2-like"/>
</dbReference>
<dbReference type="PANTHER" id="PTHR31544:SF2">
    <property type="entry name" value="AIG2-LIKE PROTEIN D"/>
    <property type="match status" value="1"/>
</dbReference>
<dbReference type="Proteomes" id="UP001201163">
    <property type="component" value="Unassembled WGS sequence"/>
</dbReference>
<dbReference type="PANTHER" id="PTHR31544">
    <property type="entry name" value="AIG2-LIKE PROTEIN D"/>
    <property type="match status" value="1"/>
</dbReference>
<evidence type="ECO:0000313" key="5">
    <source>
        <dbReference type="EMBL" id="KAH8995330.1"/>
    </source>
</evidence>
<protein>
    <recommendedName>
        <fullName evidence="3">Putative gamma-glutamylcyclotransferase</fullName>
    </recommendedName>
</protein>
<organism evidence="5 6">
    <name type="scientific">Lactarius akahatsu</name>
    <dbReference type="NCBI Taxonomy" id="416441"/>
    <lineage>
        <taxon>Eukaryota</taxon>
        <taxon>Fungi</taxon>
        <taxon>Dikarya</taxon>
        <taxon>Basidiomycota</taxon>
        <taxon>Agaricomycotina</taxon>
        <taxon>Agaricomycetes</taxon>
        <taxon>Russulales</taxon>
        <taxon>Russulaceae</taxon>
        <taxon>Lactarius</taxon>
    </lineage>
</organism>
<accession>A0AAD4QFL8</accession>
<comment type="similarity">
    <text evidence="1">Belongs to the gamma-glutamylcyclotransferase family.</text>
</comment>
<reference evidence="5" key="1">
    <citation type="submission" date="2022-01" db="EMBL/GenBank/DDBJ databases">
        <title>Comparative genomics reveals a dynamic genome evolution in the ectomycorrhizal milk-cap (Lactarius) mushrooms.</title>
        <authorList>
            <consortium name="DOE Joint Genome Institute"/>
            <person name="Lebreton A."/>
            <person name="Tang N."/>
            <person name="Kuo A."/>
            <person name="LaButti K."/>
            <person name="Drula E."/>
            <person name="Barry K."/>
            <person name="Clum A."/>
            <person name="Lipzen A."/>
            <person name="Mousain D."/>
            <person name="Ng V."/>
            <person name="Wang R."/>
            <person name="Wang X."/>
            <person name="Dai Y."/>
            <person name="Henrissat B."/>
            <person name="Grigoriev I.V."/>
            <person name="Guerin-Laguette A."/>
            <person name="Yu F."/>
            <person name="Martin F.M."/>
        </authorList>
    </citation>
    <scope>NUCLEOTIDE SEQUENCE</scope>
    <source>
        <strain evidence="5">QP</strain>
    </source>
</reference>
<dbReference type="Gene3D" id="3.10.490.10">
    <property type="entry name" value="Gamma-glutamyl cyclotransferase-like"/>
    <property type="match status" value="1"/>
</dbReference>
<proteinExistence type="inferred from homology"/>
<dbReference type="SUPFAM" id="SSF110857">
    <property type="entry name" value="Gamma-glutamyl cyclotransferase-like"/>
    <property type="match status" value="1"/>
</dbReference>
<comment type="caution">
    <text evidence="5">The sequence shown here is derived from an EMBL/GenBank/DDBJ whole genome shotgun (WGS) entry which is preliminary data.</text>
</comment>
<evidence type="ECO:0000256" key="1">
    <source>
        <dbReference type="ARBA" id="ARBA00008861"/>
    </source>
</evidence>
<keyword evidence="2" id="KW-0808">Transferase</keyword>
<dbReference type="InterPro" id="IPR013024">
    <property type="entry name" value="GGCT-like"/>
</dbReference>
<dbReference type="GO" id="GO:0016740">
    <property type="term" value="F:transferase activity"/>
    <property type="evidence" value="ECO:0007669"/>
    <property type="project" value="UniProtKB-KW"/>
</dbReference>
<evidence type="ECO:0000256" key="2">
    <source>
        <dbReference type="ARBA" id="ARBA00022679"/>
    </source>
</evidence>
<dbReference type="InterPro" id="IPR036568">
    <property type="entry name" value="GGCT-like_sf"/>
</dbReference>
<evidence type="ECO:0000313" key="6">
    <source>
        <dbReference type="Proteomes" id="UP001201163"/>
    </source>
</evidence>
<dbReference type="EMBL" id="JAKELL010000012">
    <property type="protein sequence ID" value="KAH8995330.1"/>
    <property type="molecule type" value="Genomic_DNA"/>
</dbReference>
<gene>
    <name evidence="5" type="ORF">EDB92DRAFT_1846296</name>
</gene>
<sequence>MTSAFFYGTLMHPKILKRVLDNDASHLKICPSILSDYTRHKVKDADYPAILPRERSKALLGRELTSEENSVRGTLVSGLTAKDIAILDVFEGDEYVRSQVLVHPLGPFTPLPVDAATSGAVEDSLIPADLPPLPAASELAQTVPAQTYVWCSYDEELDKELWSFDEFIRKNAWKWLDRGADPPRNEDYEKVDRVRERLRGEIIPDVVTV</sequence>
<evidence type="ECO:0000256" key="3">
    <source>
        <dbReference type="ARBA" id="ARBA00030602"/>
    </source>
</evidence>
<dbReference type="Pfam" id="PF06094">
    <property type="entry name" value="GGACT"/>
    <property type="match status" value="1"/>
</dbReference>
<dbReference type="AlphaFoldDB" id="A0AAD4QFL8"/>
<dbReference type="CDD" id="cd06661">
    <property type="entry name" value="GGCT_like"/>
    <property type="match status" value="1"/>
</dbReference>